<feature type="transmembrane region" description="Helical" evidence="2">
    <location>
        <begin position="450"/>
        <end position="470"/>
    </location>
</feature>
<dbReference type="AlphaFoldDB" id="A0A844F7R5"/>
<organism evidence="4 5">
    <name type="scientific">Clostridium scindens (strain JCM 10418 / VPI 12708)</name>
    <dbReference type="NCBI Taxonomy" id="29347"/>
    <lineage>
        <taxon>Bacteria</taxon>
        <taxon>Bacillati</taxon>
        <taxon>Bacillota</taxon>
        <taxon>Clostridia</taxon>
        <taxon>Lachnospirales</taxon>
        <taxon>Lachnospiraceae</taxon>
    </lineage>
</organism>
<proteinExistence type="predicted"/>
<evidence type="ECO:0000256" key="3">
    <source>
        <dbReference type="SAM" id="SignalP"/>
    </source>
</evidence>
<dbReference type="PANTHER" id="PTHR35902">
    <property type="entry name" value="S-LAYER DOMAIN-LIKE PROTEIN-RELATED"/>
    <property type="match status" value="1"/>
</dbReference>
<dbReference type="Proteomes" id="UP000462363">
    <property type="component" value="Unassembled WGS sequence"/>
</dbReference>
<keyword evidence="2" id="KW-0812">Transmembrane</keyword>
<evidence type="ECO:0000256" key="1">
    <source>
        <dbReference type="SAM" id="MobiDB-lite"/>
    </source>
</evidence>
<name>A0A844F7R5_CLOSV</name>
<feature type="chain" id="PRO_5032386818" description="CARDB domain-containing protein" evidence="3">
    <location>
        <begin position="30"/>
        <end position="497"/>
    </location>
</feature>
<feature type="region of interest" description="Disordered" evidence="1">
    <location>
        <begin position="145"/>
        <end position="194"/>
    </location>
</feature>
<keyword evidence="2" id="KW-1133">Transmembrane helix</keyword>
<sequence length="497" mass="52943">MKKLKQILSGVFIAVLVAVSAMPAQKAEAAVPELSIASKDNKVPVYQAGKAQKWTLVISNNTDNAMENVVIAPELGDTGDAWPFQTDFQSYRETISIPAKSQREVAFEFTQREDVPTARYTLVFKGYIGDDQEAKVTQNFYVNTTAKPEEKKDSTPGGGSDQPQAVYAGGDEGIEAGGFSNGGASFSGGGSEGSGSVPRVIVTGFTTDPAEVRAGSDFTLTIHLKNTSKSTRVSNMLFNLNAPTEGKDEQTMAPAFLPTSGASSIYLDGIAANGTADISIQLNAKADLLQKPYSIDMGMKYEDANAAQIEADSSISIPVKQDARFEFSDFDISPEAIAVGEEGNVSCSLYNLGRIKLYNVKATFEGAGIKKEEVFVGNVESGAAASIDAMLEGKKATKGPAKVTMTLSYEDEAGKVSTTTKDLQLEVTEMSADDAAMMEIPQEEQGKVPVVPIAIAVVIIVGIVVAVVIIRKKKKKQMLNEEEGLLDELDGPSEDEH</sequence>
<dbReference type="RefSeq" id="WP_154323107.1">
    <property type="nucleotide sequence ID" value="NZ_AP024846.1"/>
</dbReference>
<evidence type="ECO:0008006" key="6">
    <source>
        <dbReference type="Google" id="ProtNLM"/>
    </source>
</evidence>
<reference evidence="4 5" key="1">
    <citation type="submission" date="2019-08" db="EMBL/GenBank/DDBJ databases">
        <title>In-depth cultivation of the pig gut microbiome towards novel bacterial diversity and tailored functional studies.</title>
        <authorList>
            <person name="Wylensek D."/>
            <person name="Hitch T.C.A."/>
            <person name="Clavel T."/>
        </authorList>
    </citation>
    <scope>NUCLEOTIDE SEQUENCE [LARGE SCALE GENOMIC DNA]</scope>
    <source>
        <strain evidence="4 5">BL-389-WT-3D</strain>
    </source>
</reference>
<protein>
    <recommendedName>
        <fullName evidence="6">CARDB domain-containing protein</fullName>
    </recommendedName>
</protein>
<gene>
    <name evidence="4" type="ORF">FYJ37_06470</name>
</gene>
<keyword evidence="3" id="KW-0732">Signal</keyword>
<dbReference type="EMBL" id="VUMB01000011">
    <property type="protein sequence ID" value="MSS40000.1"/>
    <property type="molecule type" value="Genomic_DNA"/>
</dbReference>
<evidence type="ECO:0000313" key="4">
    <source>
        <dbReference type="EMBL" id="MSS40000.1"/>
    </source>
</evidence>
<feature type="signal peptide" evidence="3">
    <location>
        <begin position="1"/>
        <end position="29"/>
    </location>
</feature>
<evidence type="ECO:0000313" key="5">
    <source>
        <dbReference type="Proteomes" id="UP000462363"/>
    </source>
</evidence>
<dbReference type="PANTHER" id="PTHR35902:SF6">
    <property type="entry name" value="CONSERVED WITHIN P. AEROPHILUM"/>
    <property type="match status" value="1"/>
</dbReference>
<evidence type="ECO:0000256" key="2">
    <source>
        <dbReference type="SAM" id="Phobius"/>
    </source>
</evidence>
<keyword evidence="2" id="KW-0472">Membrane</keyword>
<accession>A0A844F7R5</accession>
<feature type="compositionally biased region" description="Gly residues" evidence="1">
    <location>
        <begin position="175"/>
        <end position="193"/>
    </location>
</feature>
<comment type="caution">
    <text evidence="4">The sequence shown here is derived from an EMBL/GenBank/DDBJ whole genome shotgun (WGS) entry which is preliminary data.</text>
</comment>